<dbReference type="InterPro" id="IPR042448">
    <property type="entry name" value="CCNB1IP1"/>
</dbReference>
<keyword evidence="1" id="KW-0479">Metal-binding</keyword>
<dbReference type="Proteomes" id="UP001140453">
    <property type="component" value="Unassembled WGS sequence"/>
</dbReference>
<comment type="caution">
    <text evidence="5">The sequence shown here is derived from an EMBL/GenBank/DDBJ whole genome shotgun (WGS) entry which is preliminary data.</text>
</comment>
<dbReference type="GO" id="GO:0007131">
    <property type="term" value="P:reciprocal meiotic recombination"/>
    <property type="evidence" value="ECO:0007669"/>
    <property type="project" value="InterPro"/>
</dbReference>
<dbReference type="PROSITE" id="PS50089">
    <property type="entry name" value="ZF_RING_2"/>
    <property type="match status" value="1"/>
</dbReference>
<dbReference type="SUPFAM" id="SSF57850">
    <property type="entry name" value="RING/U-box"/>
    <property type="match status" value="1"/>
</dbReference>
<dbReference type="OrthoDB" id="441210at2759"/>
<feature type="coiled-coil region" evidence="2">
    <location>
        <begin position="128"/>
        <end position="162"/>
    </location>
</feature>
<feature type="region of interest" description="Disordered" evidence="3">
    <location>
        <begin position="254"/>
        <end position="276"/>
    </location>
</feature>
<dbReference type="GO" id="GO:0061630">
    <property type="term" value="F:ubiquitin protein ligase activity"/>
    <property type="evidence" value="ECO:0007669"/>
    <property type="project" value="InterPro"/>
</dbReference>
<organism evidence="5 6">
    <name type="scientific">Gnomoniopsis smithogilvyi</name>
    <dbReference type="NCBI Taxonomy" id="1191159"/>
    <lineage>
        <taxon>Eukaryota</taxon>
        <taxon>Fungi</taxon>
        <taxon>Dikarya</taxon>
        <taxon>Ascomycota</taxon>
        <taxon>Pezizomycotina</taxon>
        <taxon>Sordariomycetes</taxon>
        <taxon>Sordariomycetidae</taxon>
        <taxon>Diaporthales</taxon>
        <taxon>Gnomoniaceae</taxon>
        <taxon>Gnomoniopsis</taxon>
    </lineage>
</organism>
<dbReference type="InterPro" id="IPR013083">
    <property type="entry name" value="Znf_RING/FYVE/PHD"/>
</dbReference>
<keyword evidence="6" id="KW-1185">Reference proteome</keyword>
<dbReference type="AlphaFoldDB" id="A0A9W9CWB8"/>
<dbReference type="Gene3D" id="3.30.40.10">
    <property type="entry name" value="Zinc/RING finger domain, C3HC4 (zinc finger)"/>
    <property type="match status" value="1"/>
</dbReference>
<accession>A0A9W9CWB8</accession>
<evidence type="ECO:0000259" key="4">
    <source>
        <dbReference type="PROSITE" id="PS50089"/>
    </source>
</evidence>
<evidence type="ECO:0000313" key="5">
    <source>
        <dbReference type="EMBL" id="KAJ4389721.1"/>
    </source>
</evidence>
<evidence type="ECO:0000256" key="1">
    <source>
        <dbReference type="PROSITE-ProRule" id="PRU00175"/>
    </source>
</evidence>
<dbReference type="PANTHER" id="PTHR14305:SF0">
    <property type="entry name" value="E3 UBIQUITIN-PROTEIN LIGASE CCNB1IP1"/>
    <property type="match status" value="1"/>
</dbReference>
<feature type="compositionally biased region" description="Polar residues" evidence="3">
    <location>
        <begin position="254"/>
        <end position="269"/>
    </location>
</feature>
<sequence>MEHALKCNETKCRAELREQAMVTTCSHIFCVDCGHRTGLTGASPDRRVCPACQTHLPRPDDATLAKLNPSEDYKTSVLSGLSPESIMECAGRGLSFWSYQMDLGDVVNDANAQITALHSKAASMALDQETLRRKNEELSSAYKEKNRKLLQMQELYDKLKRKAMLGHIQDAASDAVNTTLHIGTTMAAHHLGRNGHQGTYDQQFETPYDAPRYADRLDQNATMSHQALMGPPNMQNAAWARPARPRGMCEIPSTPSTHRQRLGESSTGLSAVPGLVAGTPVGLRGEGRMRQPLGEMQLNQRPNVDNFTRAGLSSHLKTGQGRDMTATGFVSTARPKVAERPAVPRFSAGSNM</sequence>
<proteinExistence type="predicted"/>
<keyword evidence="1" id="KW-0862">Zinc</keyword>
<protein>
    <recommendedName>
        <fullName evidence="4">RING-type domain-containing protein</fullName>
    </recommendedName>
</protein>
<feature type="domain" description="RING-type" evidence="4">
    <location>
        <begin position="12"/>
        <end position="53"/>
    </location>
</feature>
<dbReference type="Pfam" id="PF14634">
    <property type="entry name" value="zf-RING_5"/>
    <property type="match status" value="1"/>
</dbReference>
<dbReference type="EMBL" id="JAPEVB010000004">
    <property type="protein sequence ID" value="KAJ4389721.1"/>
    <property type="molecule type" value="Genomic_DNA"/>
</dbReference>
<dbReference type="InterPro" id="IPR001841">
    <property type="entry name" value="Znf_RING"/>
</dbReference>
<keyword evidence="1" id="KW-0863">Zinc-finger</keyword>
<evidence type="ECO:0000256" key="2">
    <source>
        <dbReference type="SAM" id="Coils"/>
    </source>
</evidence>
<dbReference type="GO" id="GO:0000795">
    <property type="term" value="C:synaptonemal complex"/>
    <property type="evidence" value="ECO:0007669"/>
    <property type="project" value="InterPro"/>
</dbReference>
<evidence type="ECO:0000256" key="3">
    <source>
        <dbReference type="SAM" id="MobiDB-lite"/>
    </source>
</evidence>
<dbReference type="GO" id="GO:0008270">
    <property type="term" value="F:zinc ion binding"/>
    <property type="evidence" value="ECO:0007669"/>
    <property type="project" value="UniProtKB-KW"/>
</dbReference>
<keyword evidence="2" id="KW-0175">Coiled coil</keyword>
<gene>
    <name evidence="5" type="ORF">N0V93_007193</name>
</gene>
<reference evidence="5" key="1">
    <citation type="submission" date="2022-10" db="EMBL/GenBank/DDBJ databases">
        <title>Tapping the CABI collections for fungal endophytes: first genome assemblies for Collariella, Neodidymelliopsis, Ascochyta clinopodiicola, Didymella pomorum, Didymosphaeria variabile, Neocosmospora piperis and Neocucurbitaria cava.</title>
        <authorList>
            <person name="Hill R."/>
        </authorList>
    </citation>
    <scope>NUCLEOTIDE SEQUENCE</scope>
    <source>
        <strain evidence="5">IMI 355082</strain>
    </source>
</reference>
<name>A0A9W9CWB8_9PEZI</name>
<dbReference type="PANTHER" id="PTHR14305">
    <property type="entry name" value="E3 UBIQUITIN-PROTEIN LIGASE CCNB1IP1"/>
    <property type="match status" value="1"/>
</dbReference>
<evidence type="ECO:0000313" key="6">
    <source>
        <dbReference type="Proteomes" id="UP001140453"/>
    </source>
</evidence>